<feature type="region of interest" description="Disordered" evidence="6">
    <location>
        <begin position="451"/>
        <end position="475"/>
    </location>
</feature>
<feature type="compositionally biased region" description="Basic and acidic residues" evidence="6">
    <location>
        <begin position="370"/>
        <end position="395"/>
    </location>
</feature>
<dbReference type="InterPro" id="IPR049326">
    <property type="entry name" value="Rhodopsin_dom_fungi"/>
</dbReference>
<keyword evidence="4 7" id="KW-0472">Membrane</keyword>
<feature type="transmembrane region" description="Helical" evidence="7">
    <location>
        <begin position="222"/>
        <end position="242"/>
    </location>
</feature>
<name>A0AAE0UDX8_SORBR</name>
<feature type="region of interest" description="Disordered" evidence="6">
    <location>
        <begin position="303"/>
        <end position="328"/>
    </location>
</feature>
<protein>
    <recommendedName>
        <fullName evidence="8">Rhodopsin domain-containing protein</fullName>
    </recommendedName>
</protein>
<dbReference type="GO" id="GO:0016020">
    <property type="term" value="C:membrane"/>
    <property type="evidence" value="ECO:0007669"/>
    <property type="project" value="UniProtKB-SubCell"/>
</dbReference>
<feature type="transmembrane region" description="Helical" evidence="7">
    <location>
        <begin position="110"/>
        <end position="131"/>
    </location>
</feature>
<evidence type="ECO:0000256" key="4">
    <source>
        <dbReference type="ARBA" id="ARBA00023136"/>
    </source>
</evidence>
<reference evidence="9" key="2">
    <citation type="submission" date="2023-07" db="EMBL/GenBank/DDBJ databases">
        <authorList>
            <consortium name="Lawrence Berkeley National Laboratory"/>
            <person name="Haridas S."/>
            <person name="Hensen N."/>
            <person name="Bonometti L."/>
            <person name="Westerberg I."/>
            <person name="Brannstrom I.O."/>
            <person name="Guillou S."/>
            <person name="Cros-Aarteil S."/>
            <person name="Calhoun S."/>
            <person name="Kuo A."/>
            <person name="Mondo S."/>
            <person name="Pangilinan J."/>
            <person name="Riley R."/>
            <person name="LaButti K."/>
            <person name="Andreopoulos B."/>
            <person name="Lipzen A."/>
            <person name="Chen C."/>
            <person name="Yanf M."/>
            <person name="Daum C."/>
            <person name="Ng V."/>
            <person name="Clum A."/>
            <person name="Steindorff A."/>
            <person name="Ohm R."/>
            <person name="Martin F."/>
            <person name="Silar P."/>
            <person name="Natvig D."/>
            <person name="Lalanne C."/>
            <person name="Gautier V."/>
            <person name="Ament-velasquez S.L."/>
            <person name="Kruys A."/>
            <person name="Hutchinson M.I."/>
            <person name="Powell A.J."/>
            <person name="Barry K."/>
            <person name="Miller A.N."/>
            <person name="Grigoriev I.V."/>
            <person name="Debuchy R."/>
            <person name="Gladieux P."/>
            <person name="Thoren M.H."/>
            <person name="Johannesson H."/>
        </authorList>
    </citation>
    <scope>NUCLEOTIDE SEQUENCE</scope>
    <source>
        <strain evidence="9">FGSC 1904</strain>
    </source>
</reference>
<proteinExistence type="inferred from homology"/>
<evidence type="ECO:0000256" key="6">
    <source>
        <dbReference type="SAM" id="MobiDB-lite"/>
    </source>
</evidence>
<feature type="region of interest" description="Disordered" evidence="6">
    <location>
        <begin position="368"/>
        <end position="423"/>
    </location>
</feature>
<keyword evidence="2 7" id="KW-0812">Transmembrane</keyword>
<evidence type="ECO:0000256" key="2">
    <source>
        <dbReference type="ARBA" id="ARBA00022692"/>
    </source>
</evidence>
<keyword evidence="3 7" id="KW-1133">Transmembrane helix</keyword>
<dbReference type="InterPro" id="IPR052337">
    <property type="entry name" value="SAT4-like"/>
</dbReference>
<evidence type="ECO:0000313" key="9">
    <source>
        <dbReference type="EMBL" id="KAK3400641.1"/>
    </source>
</evidence>
<dbReference type="EMBL" id="JAUTDP010000003">
    <property type="protein sequence ID" value="KAK3400641.1"/>
    <property type="molecule type" value="Genomic_DNA"/>
</dbReference>
<dbReference type="Pfam" id="PF20684">
    <property type="entry name" value="Fung_rhodopsin"/>
    <property type="match status" value="1"/>
</dbReference>
<feature type="compositionally biased region" description="Polar residues" evidence="6">
    <location>
        <begin position="312"/>
        <end position="323"/>
    </location>
</feature>
<comment type="subcellular location">
    <subcellularLocation>
        <location evidence="1">Membrane</location>
        <topology evidence="1">Multi-pass membrane protein</topology>
    </subcellularLocation>
</comment>
<gene>
    <name evidence="9" type="ORF">B0T20DRAFT_150401</name>
</gene>
<dbReference type="Proteomes" id="UP001281003">
    <property type="component" value="Unassembled WGS sequence"/>
</dbReference>
<dbReference type="PANTHER" id="PTHR33048:SF19">
    <property type="entry name" value="MEMBRANE PROTEIN PTH11-LIKE, PUTATIVE (AFU_ORTHOLOGUE AFUA_1G14080)-RELATED"/>
    <property type="match status" value="1"/>
</dbReference>
<dbReference type="PANTHER" id="PTHR33048">
    <property type="entry name" value="PTH11-LIKE INTEGRAL MEMBRANE PROTEIN (AFU_ORTHOLOGUE AFUA_5G11245)"/>
    <property type="match status" value="1"/>
</dbReference>
<evidence type="ECO:0000259" key="8">
    <source>
        <dbReference type="Pfam" id="PF20684"/>
    </source>
</evidence>
<keyword evidence="10" id="KW-1185">Reference proteome</keyword>
<accession>A0AAE0UDX8</accession>
<reference evidence="9" key="1">
    <citation type="journal article" date="2023" name="Mol. Phylogenet. Evol.">
        <title>Genome-scale phylogeny and comparative genomics of the fungal order Sordariales.</title>
        <authorList>
            <person name="Hensen N."/>
            <person name="Bonometti L."/>
            <person name="Westerberg I."/>
            <person name="Brannstrom I.O."/>
            <person name="Guillou S."/>
            <person name="Cros-Aarteil S."/>
            <person name="Calhoun S."/>
            <person name="Haridas S."/>
            <person name="Kuo A."/>
            <person name="Mondo S."/>
            <person name="Pangilinan J."/>
            <person name="Riley R."/>
            <person name="LaButti K."/>
            <person name="Andreopoulos B."/>
            <person name="Lipzen A."/>
            <person name="Chen C."/>
            <person name="Yan M."/>
            <person name="Daum C."/>
            <person name="Ng V."/>
            <person name="Clum A."/>
            <person name="Steindorff A."/>
            <person name="Ohm R.A."/>
            <person name="Martin F."/>
            <person name="Silar P."/>
            <person name="Natvig D.O."/>
            <person name="Lalanne C."/>
            <person name="Gautier V."/>
            <person name="Ament-Velasquez S.L."/>
            <person name="Kruys A."/>
            <person name="Hutchinson M.I."/>
            <person name="Powell A.J."/>
            <person name="Barry K."/>
            <person name="Miller A.N."/>
            <person name="Grigoriev I.V."/>
            <person name="Debuchy R."/>
            <person name="Gladieux P."/>
            <person name="Hiltunen Thoren M."/>
            <person name="Johannesson H."/>
        </authorList>
    </citation>
    <scope>NUCLEOTIDE SEQUENCE</scope>
    <source>
        <strain evidence="9">FGSC 1904</strain>
    </source>
</reference>
<evidence type="ECO:0000256" key="5">
    <source>
        <dbReference type="ARBA" id="ARBA00038359"/>
    </source>
</evidence>
<feature type="domain" description="Rhodopsin" evidence="8">
    <location>
        <begin position="36"/>
        <end position="273"/>
    </location>
</feature>
<evidence type="ECO:0000256" key="7">
    <source>
        <dbReference type="SAM" id="Phobius"/>
    </source>
</evidence>
<dbReference type="AlphaFoldDB" id="A0AAE0UDX8"/>
<evidence type="ECO:0000256" key="3">
    <source>
        <dbReference type="ARBA" id="ARBA00022989"/>
    </source>
</evidence>
<sequence>MALYTDPPAVRPFSDDKPILLVSWWLTLFCTAVIILRVLGRYVRMEKLFLEDKIAAFALIPMYLRIACVHVVLVYGTNNVELVNDDGVHLSQKSMDRRVIGSRLVLATRFFYFTTLWTLKTITLLFFNRLVGTAGKSKYNLTLRFLQITIGLTFIACFISNLSECFPVTHYWQVSPDPGGQCRQSYAHMLVVAACSILTDLLLVVFPIPILIQSRIKLKRKVLLVSLFCLGLCTVAITLYRVPDILNEKGYQGTRTMWASVEILVATFVNNAIALGTFVRDTGPKKKRFKQYISPADAYARDKKTGSLKPGNGTTTMNSFAERTNNDKRGSIMGVGSYGVSAAAGSDNKAGIIIRTDTIGSNGTIASTNHTEHDGHGHDGNGNHHHMHGQEEARDSVASSNGNLTGAKPRERDSQESLIPKPGIGQAMYFGTVMKTTEISVTVTDANEDDLKAQHDGGRVPQSPYGSHHHPQIPREAPRIVAAGERGVARGTTKLLRSLPGNEEDA</sequence>
<evidence type="ECO:0000313" key="10">
    <source>
        <dbReference type="Proteomes" id="UP001281003"/>
    </source>
</evidence>
<feature type="transmembrane region" description="Helical" evidence="7">
    <location>
        <begin position="54"/>
        <end position="75"/>
    </location>
</feature>
<feature type="transmembrane region" description="Helical" evidence="7">
    <location>
        <begin position="186"/>
        <end position="210"/>
    </location>
</feature>
<feature type="transmembrane region" description="Helical" evidence="7">
    <location>
        <begin position="143"/>
        <end position="162"/>
    </location>
</feature>
<feature type="transmembrane region" description="Helical" evidence="7">
    <location>
        <begin position="257"/>
        <end position="279"/>
    </location>
</feature>
<organism evidence="9 10">
    <name type="scientific">Sordaria brevicollis</name>
    <dbReference type="NCBI Taxonomy" id="83679"/>
    <lineage>
        <taxon>Eukaryota</taxon>
        <taxon>Fungi</taxon>
        <taxon>Dikarya</taxon>
        <taxon>Ascomycota</taxon>
        <taxon>Pezizomycotina</taxon>
        <taxon>Sordariomycetes</taxon>
        <taxon>Sordariomycetidae</taxon>
        <taxon>Sordariales</taxon>
        <taxon>Sordariaceae</taxon>
        <taxon>Sordaria</taxon>
    </lineage>
</organism>
<comment type="caution">
    <text evidence="9">The sequence shown here is derived from an EMBL/GenBank/DDBJ whole genome shotgun (WGS) entry which is preliminary data.</text>
</comment>
<feature type="transmembrane region" description="Helical" evidence="7">
    <location>
        <begin position="20"/>
        <end position="42"/>
    </location>
</feature>
<evidence type="ECO:0000256" key="1">
    <source>
        <dbReference type="ARBA" id="ARBA00004141"/>
    </source>
</evidence>
<comment type="similarity">
    <text evidence="5">Belongs to the SAT4 family.</text>
</comment>